<protein>
    <recommendedName>
        <fullName evidence="3">XRE family transcriptional regulator</fullName>
    </recommendedName>
</protein>
<accession>A0ABU5FC41</accession>
<dbReference type="Proteomes" id="UP001272242">
    <property type="component" value="Unassembled WGS sequence"/>
</dbReference>
<dbReference type="RefSeq" id="WP_320689591.1">
    <property type="nucleotide sequence ID" value="NZ_JAXBLV010000237.1"/>
</dbReference>
<dbReference type="EMBL" id="JAXBLV010000237">
    <property type="protein sequence ID" value="MDY3563384.1"/>
    <property type="molecule type" value="Genomic_DNA"/>
</dbReference>
<evidence type="ECO:0000313" key="1">
    <source>
        <dbReference type="EMBL" id="MDY3563384.1"/>
    </source>
</evidence>
<sequence length="143" mass="15691">MSTATTAPLTVAGTIHFARKGRTKELREGPAPVPPAPGRVPRVARLMALALKFDELIRTGAVTDQAELARLGHVTQARVSQIMALLHLAPDLIETVLFLPPVVHGRDPLVLRDLRPIATTSDWSRQRAMWRNLRACISPSHTD</sequence>
<keyword evidence="2" id="KW-1185">Reference proteome</keyword>
<evidence type="ECO:0000313" key="2">
    <source>
        <dbReference type="Proteomes" id="UP001272242"/>
    </source>
</evidence>
<name>A0ABU5FC41_9BACT</name>
<organism evidence="1 2">
    <name type="scientific">Gemmata algarum</name>
    <dbReference type="NCBI Taxonomy" id="2975278"/>
    <lineage>
        <taxon>Bacteria</taxon>
        <taxon>Pseudomonadati</taxon>
        <taxon>Planctomycetota</taxon>
        <taxon>Planctomycetia</taxon>
        <taxon>Gemmatales</taxon>
        <taxon>Gemmataceae</taxon>
        <taxon>Gemmata</taxon>
    </lineage>
</organism>
<proteinExistence type="predicted"/>
<evidence type="ECO:0008006" key="3">
    <source>
        <dbReference type="Google" id="ProtNLM"/>
    </source>
</evidence>
<gene>
    <name evidence="1" type="ORF">R5W23_004887</name>
</gene>
<comment type="caution">
    <text evidence="1">The sequence shown here is derived from an EMBL/GenBank/DDBJ whole genome shotgun (WGS) entry which is preliminary data.</text>
</comment>
<reference evidence="2" key="1">
    <citation type="journal article" date="2023" name="Mar. Drugs">
        <title>Gemmata algarum, a Novel Planctomycete Isolated from an Algal Mat, Displays Antimicrobial Activity.</title>
        <authorList>
            <person name="Kumar G."/>
            <person name="Kallscheuer N."/>
            <person name="Kashif M."/>
            <person name="Ahamad S."/>
            <person name="Jagadeeshwari U."/>
            <person name="Pannikurungottu S."/>
            <person name="Haufschild T."/>
            <person name="Kabuu M."/>
            <person name="Sasikala C."/>
            <person name="Jogler C."/>
            <person name="Ramana C."/>
        </authorList>
    </citation>
    <scope>NUCLEOTIDE SEQUENCE [LARGE SCALE GENOMIC DNA]</scope>
    <source>
        <strain evidence="2">JC673</strain>
    </source>
</reference>